<proteinExistence type="predicted"/>
<dbReference type="Proteomes" id="UP001057402">
    <property type="component" value="Chromosome 5"/>
</dbReference>
<keyword evidence="2" id="KW-1185">Reference proteome</keyword>
<evidence type="ECO:0000313" key="2">
    <source>
        <dbReference type="Proteomes" id="UP001057402"/>
    </source>
</evidence>
<reference evidence="2" key="1">
    <citation type="journal article" date="2023" name="Front. Plant Sci.">
        <title>Chromosomal-level genome assembly of Melastoma candidum provides insights into trichome evolution.</title>
        <authorList>
            <person name="Zhong Y."/>
            <person name="Wu W."/>
            <person name="Sun C."/>
            <person name="Zou P."/>
            <person name="Liu Y."/>
            <person name="Dai S."/>
            <person name="Zhou R."/>
        </authorList>
    </citation>
    <scope>NUCLEOTIDE SEQUENCE [LARGE SCALE GENOMIC DNA]</scope>
</reference>
<name>A0ACB9R155_9MYRT</name>
<sequence length="661" mass="74096">MELDLRRGGLGDHDEEEDDRFLAFIERARSAIVPETALLNCLERRGEGMESATPGWGWIASRVLRTCGVYSSGVTAAILLADLHQAWHDQHRSSISKKRPECVKLLQRNHRRSKLPNTVTIDSIYEKNFLSLNSVLEAVIVDVYVLPGTNVYMLTMGDFWSSNTMDLYLHRRYYDLVQPPNGILKKGREVFLTGCHLRTAVEGFGNTRLLPTEYLIILLDEDQDDDAILLGAQFCSDTFASISANAVNTGVSYSLYARIESIGAQEEIGSLQRKQITLVDSDGSKLKFLLWGEQILLANLFSVGSMVALDRPYIASSVENTLHLEEELCLEYGSATQLYIVPYIQQEEQVYVALSGNSQRSRLMATVDPSQSPLVSQVTLPCDSQGSVDFTNYPFRPFIVDLRHKMTGITLYGVITDIYRETNEAAFVFSMKLEDATGVAWIRLHFGESWSLRRISVGHTVYISGMTSSMSKRMRLELSWFENDPGAHVVNISTLPSMLNSSCLHRLSCLSNVLSGTTSTHICKVWLSQIEECQIDVRETHVRCGHFIWKSADGLPECSFCDCKCSSKVVSTFLLKITVADEMAKVCAWCSGQTASELLQITPDEFYMLPEDEQLIYPSSLENEKFTVAIVNCQKRSNGSRRRLPPGIDKIPWEITGASKS</sequence>
<evidence type="ECO:0000313" key="1">
    <source>
        <dbReference type="EMBL" id="KAI4371389.1"/>
    </source>
</evidence>
<protein>
    <submittedName>
        <fullName evidence="1">Uncharacterized protein</fullName>
    </submittedName>
</protein>
<gene>
    <name evidence="1" type="ORF">MLD38_019631</name>
</gene>
<comment type="caution">
    <text evidence="1">The sequence shown here is derived from an EMBL/GenBank/DDBJ whole genome shotgun (WGS) entry which is preliminary data.</text>
</comment>
<organism evidence="1 2">
    <name type="scientific">Melastoma candidum</name>
    <dbReference type="NCBI Taxonomy" id="119954"/>
    <lineage>
        <taxon>Eukaryota</taxon>
        <taxon>Viridiplantae</taxon>
        <taxon>Streptophyta</taxon>
        <taxon>Embryophyta</taxon>
        <taxon>Tracheophyta</taxon>
        <taxon>Spermatophyta</taxon>
        <taxon>Magnoliopsida</taxon>
        <taxon>eudicotyledons</taxon>
        <taxon>Gunneridae</taxon>
        <taxon>Pentapetalae</taxon>
        <taxon>rosids</taxon>
        <taxon>malvids</taxon>
        <taxon>Myrtales</taxon>
        <taxon>Melastomataceae</taxon>
        <taxon>Melastomatoideae</taxon>
        <taxon>Melastomateae</taxon>
        <taxon>Melastoma</taxon>
    </lineage>
</organism>
<accession>A0ACB9R155</accession>
<dbReference type="EMBL" id="CM042884">
    <property type="protein sequence ID" value="KAI4371389.1"/>
    <property type="molecule type" value="Genomic_DNA"/>
</dbReference>